<evidence type="ECO:0000313" key="1">
    <source>
        <dbReference type="EMBL" id="KPL70931.1"/>
    </source>
</evidence>
<reference evidence="1 2" key="1">
    <citation type="submission" date="2015-07" db="EMBL/GenBank/DDBJ databases">
        <title>Draft genome of Bellilinea caldifistulae DSM 17877.</title>
        <authorList>
            <person name="Hemp J."/>
            <person name="Ward L.M."/>
            <person name="Pace L.A."/>
            <person name="Fischer W.W."/>
        </authorList>
    </citation>
    <scope>NUCLEOTIDE SEQUENCE [LARGE SCALE GENOMIC DNA]</scope>
    <source>
        <strain evidence="1 2">GOMI-1</strain>
    </source>
</reference>
<dbReference type="STRING" id="360411.AC812_16530"/>
<proteinExistence type="predicted"/>
<dbReference type="EMBL" id="LGHJ01000028">
    <property type="protein sequence ID" value="KPL70931.1"/>
    <property type="molecule type" value="Genomic_DNA"/>
</dbReference>
<sequence>MHLHEWETYLEPYLSQIQLLGEIPLSREQHAELEIELEKWIRRYGLTQATRNFGTHFPAVFVTYLSFKAAFNDERSFWDKVAEAFEIDHVAIFHPNHHWGRLFREIIQQYPNLRDFRNEFEEGYINPIRLHGGIPAYSLADFFQHILLPSVQKPPYKDLEDGRALEELLNHYTAELFVDDVVRHFFQYGGEPAQRFFSKCRQMAREAVQGNPIPDAATLGIRPYVVQAFEHFWQNRAELSIRRRLPRLYFDPYAPGLNIQLPAQPISSEEQSRYVCFFWRIRLVDSTQPVGEEGTLRLRVRRSGSEVHTDEVSYQPETLAPYAEISFVGQSEEGNETTLFKRSLRLLPSSEVPVFAFRYRDNSACSLNPVIPAETLWLFYPADAELLFSGSVHEVEHLHPFPPPLDNWQSQAWDLRNASLIRLQRQGQDVCPPLPVRWTQEPKIVGILLPQSLPIEEKPVYLGSPGLELPVHDFEHLESELSRWKIHLQSRFAANPQGKWEYSAGDFPGENVPENNVVRLSLHKVLGEAPCGTFHLTIQRGNSFQAELPFRVLPSSIQVEDLHPYYLPDWQGAKDVQFSIRLPEGFSLSLLEDSEAEIQNIGDRWQINVPAEDEQVALQIEKPTEKEIIRVPFKIEIPHLKWSLELISGKPREWQDKPLSLSLAKILQSDNPRLFLKIPSAMELDIVELHLTDDNENETLQVQPPQQTYQRELVFQLNAFHDTLRSHSRASILYFILKMQFNEQSIELPVLQAHRDLNIQKCEIEILQNRGRRLHWFEPEPLRQRYVRIWGLWQPWSDPIQIPVPDDLSPSTRHNEPGWWQMDIPKEYSLPPSQYRLQFVAMGRYDLQDPPPRPPENSILIEMVSPPQRLDEIEEQLQIHPQRSFALHLEKACIYHSQKNASQLNHEIQWLCSNWSSAPLRLLYFLQDWLAEIDPSSRKAILLNMFRKETLLRLQQDSDKNFVQRYLDLVVNARTLNPESAYLVTGMSKNPLVMLRALEVLIKNSDSRGLDILQNYLQQGKISEEGAANVLLANPEFSFPFLREMPDSPIRWRLLGFFSAKHSCPDLVVHKGYWVLSDAGWGKIVKIEGSSSNDYFLLEKEKPRLHIVLREEETREETSIAEEATIDLEANELSFIGRNAGQICTKCKRFITCKGIIAWERHRHTTQHQYDTFPIVFPYKMTLPLRFSVHSPQDVFSDKE</sequence>
<evidence type="ECO:0000313" key="2">
    <source>
        <dbReference type="Proteomes" id="UP000050514"/>
    </source>
</evidence>
<dbReference type="AlphaFoldDB" id="A0A0P6X989"/>
<organism evidence="1 2">
    <name type="scientific">Bellilinea caldifistulae</name>
    <dbReference type="NCBI Taxonomy" id="360411"/>
    <lineage>
        <taxon>Bacteria</taxon>
        <taxon>Bacillati</taxon>
        <taxon>Chloroflexota</taxon>
        <taxon>Anaerolineae</taxon>
        <taxon>Anaerolineales</taxon>
        <taxon>Anaerolineaceae</taxon>
        <taxon>Bellilinea</taxon>
    </lineage>
</organism>
<dbReference type="RefSeq" id="WP_061919058.1">
    <property type="nucleotide sequence ID" value="NZ_DF967971.1"/>
</dbReference>
<accession>A0A0P6X989</accession>
<keyword evidence="2" id="KW-1185">Reference proteome</keyword>
<dbReference type="OrthoDB" id="162538at2"/>
<gene>
    <name evidence="1" type="ORF">AC812_16530</name>
</gene>
<comment type="caution">
    <text evidence="1">The sequence shown here is derived from an EMBL/GenBank/DDBJ whole genome shotgun (WGS) entry which is preliminary data.</text>
</comment>
<dbReference type="Proteomes" id="UP000050514">
    <property type="component" value="Unassembled WGS sequence"/>
</dbReference>
<name>A0A0P6X989_9CHLR</name>
<protein>
    <submittedName>
        <fullName evidence="1">Uncharacterized protein</fullName>
    </submittedName>
</protein>